<evidence type="ECO:0000256" key="6">
    <source>
        <dbReference type="ARBA" id="ARBA00022989"/>
    </source>
</evidence>
<dbReference type="Proteomes" id="UP001065047">
    <property type="component" value="Unassembled WGS sequence"/>
</dbReference>
<evidence type="ECO:0000313" key="13">
    <source>
        <dbReference type="EMBL" id="GBQ82192.1"/>
    </source>
</evidence>
<comment type="caution">
    <text evidence="13">The sequence shown here is derived from an EMBL/GenBank/DDBJ whole genome shotgun (WGS) entry which is preliminary data.</text>
</comment>
<keyword evidence="6 11" id="KW-1133">Transmembrane helix</keyword>
<feature type="compositionally biased region" description="Basic and acidic residues" evidence="10">
    <location>
        <begin position="127"/>
        <end position="143"/>
    </location>
</feature>
<dbReference type="InterPro" id="IPR002326">
    <property type="entry name" value="Cyt_c1"/>
</dbReference>
<evidence type="ECO:0000256" key="5">
    <source>
        <dbReference type="ARBA" id="ARBA00022723"/>
    </source>
</evidence>
<evidence type="ECO:0000256" key="9">
    <source>
        <dbReference type="PROSITE-ProRule" id="PRU00433"/>
    </source>
</evidence>
<dbReference type="SUPFAM" id="SSF46626">
    <property type="entry name" value="Cytochrome c"/>
    <property type="match status" value="1"/>
</dbReference>
<keyword evidence="7 9" id="KW-0408">Iron</keyword>
<feature type="domain" description="Cytochrome c" evidence="12">
    <location>
        <begin position="76"/>
        <end position="176"/>
    </location>
</feature>
<protein>
    <recommendedName>
        <fullName evidence="2">Cytochrome c1</fullName>
    </recommendedName>
</protein>
<dbReference type="PANTHER" id="PTHR10266">
    <property type="entry name" value="CYTOCHROME C1"/>
    <property type="match status" value="1"/>
</dbReference>
<evidence type="ECO:0000259" key="12">
    <source>
        <dbReference type="PROSITE" id="PS51007"/>
    </source>
</evidence>
<dbReference type="Gene3D" id="1.10.760.10">
    <property type="entry name" value="Cytochrome c-like domain"/>
    <property type="match status" value="1"/>
</dbReference>
<dbReference type="PRINTS" id="PR00603">
    <property type="entry name" value="CYTOCHROMEC1"/>
</dbReference>
<keyword evidence="5 9" id="KW-0479">Metal-binding</keyword>
<dbReference type="InterPro" id="IPR009056">
    <property type="entry name" value="Cyt_c-like_dom"/>
</dbReference>
<comment type="subcellular location">
    <subcellularLocation>
        <location evidence="1">Membrane</location>
    </subcellularLocation>
</comment>
<keyword evidence="4 11" id="KW-0812">Transmembrane</keyword>
<evidence type="ECO:0000256" key="7">
    <source>
        <dbReference type="ARBA" id="ARBA00023004"/>
    </source>
</evidence>
<evidence type="ECO:0000256" key="3">
    <source>
        <dbReference type="ARBA" id="ARBA00022617"/>
    </source>
</evidence>
<keyword evidence="8 11" id="KW-0472">Membrane</keyword>
<keyword evidence="3 9" id="KW-0349">Heme</keyword>
<dbReference type="PANTHER" id="PTHR10266:SF3">
    <property type="entry name" value="CYTOCHROME C1, HEME PROTEIN, MITOCHONDRIAL"/>
    <property type="match status" value="1"/>
</dbReference>
<keyword evidence="14" id="KW-1185">Reference proteome</keyword>
<feature type="transmembrane region" description="Helical" evidence="11">
    <location>
        <begin position="269"/>
        <end position="287"/>
    </location>
</feature>
<organism evidence="13 14">
    <name type="scientific">Acetobacter malorum DSM 14337</name>
    <dbReference type="NCBI Taxonomy" id="1307910"/>
    <lineage>
        <taxon>Bacteria</taxon>
        <taxon>Pseudomonadati</taxon>
        <taxon>Pseudomonadota</taxon>
        <taxon>Alphaproteobacteria</taxon>
        <taxon>Acetobacterales</taxon>
        <taxon>Acetobacteraceae</taxon>
        <taxon>Acetobacter</taxon>
    </lineage>
</organism>
<evidence type="ECO:0000313" key="14">
    <source>
        <dbReference type="Proteomes" id="UP001065047"/>
    </source>
</evidence>
<dbReference type="Pfam" id="PF02167">
    <property type="entry name" value="Cytochrom_C1"/>
    <property type="match status" value="1"/>
</dbReference>
<accession>A0ABQ0PV13</accession>
<name>A0ABQ0PV13_9PROT</name>
<dbReference type="InterPro" id="IPR036909">
    <property type="entry name" value="Cyt_c-like_dom_sf"/>
</dbReference>
<evidence type="ECO:0000256" key="8">
    <source>
        <dbReference type="ARBA" id="ARBA00023136"/>
    </source>
</evidence>
<evidence type="ECO:0000256" key="11">
    <source>
        <dbReference type="SAM" id="Phobius"/>
    </source>
</evidence>
<feature type="region of interest" description="Disordered" evidence="10">
    <location>
        <begin position="127"/>
        <end position="146"/>
    </location>
</feature>
<evidence type="ECO:0000256" key="2">
    <source>
        <dbReference type="ARBA" id="ARBA00016165"/>
    </source>
</evidence>
<evidence type="ECO:0000256" key="4">
    <source>
        <dbReference type="ARBA" id="ARBA00022692"/>
    </source>
</evidence>
<evidence type="ECO:0000256" key="1">
    <source>
        <dbReference type="ARBA" id="ARBA00004370"/>
    </source>
</evidence>
<dbReference type="EMBL" id="BAPF01000030">
    <property type="protein sequence ID" value="GBQ82192.1"/>
    <property type="molecule type" value="Genomic_DNA"/>
</dbReference>
<reference evidence="13" key="1">
    <citation type="submission" date="2013-04" db="EMBL/GenBank/DDBJ databases">
        <title>The genome sequencing project of 58 acetic acid bacteria.</title>
        <authorList>
            <person name="Okamoto-Kainuma A."/>
            <person name="Ishikawa M."/>
            <person name="Umino S."/>
            <person name="Koizumi Y."/>
            <person name="Shiwa Y."/>
            <person name="Yoshikawa H."/>
            <person name="Matsutani M."/>
            <person name="Matsushita K."/>
        </authorList>
    </citation>
    <scope>NUCLEOTIDE SEQUENCE</scope>
    <source>
        <strain evidence="13">DSM 14337</strain>
    </source>
</reference>
<proteinExistence type="predicted"/>
<gene>
    <name evidence="13" type="ORF">AA14337_2267</name>
</gene>
<dbReference type="PROSITE" id="PS51007">
    <property type="entry name" value="CYTC"/>
    <property type="match status" value="1"/>
</dbReference>
<evidence type="ECO:0000256" key="10">
    <source>
        <dbReference type="SAM" id="MobiDB-lite"/>
    </source>
</evidence>
<sequence length="297" mass="31380">MKARMSFPVRSLAAGRWGGLRRLPPVALGVLVCSFVPAGQGAFMASAQAAPPPGAPAHAPAQNWSFNGPLGHFDLGAVQRGYAVFAGVCASCHSLTQVHFSDLGDMGLTPEQVTALAASWQVAAGRDAEGHLKHRKATPDDALPRPYADPDAARAANRGAVPPDLSRITQVYPGGPDRVYALLTGYTPVKAPASAAGTDAERHPAPTPPEAGFANPYAIGHRTAMPPPLRDHAVLYADGTQPTAQQEARDVTTFLAWISNPHADDKRRLGVGVGLYLCFLACLLVILKRRIWSHVSK</sequence>